<dbReference type="SUPFAM" id="SSF54106">
    <property type="entry name" value="LysM domain"/>
    <property type="match status" value="1"/>
</dbReference>
<dbReference type="InterPro" id="IPR019734">
    <property type="entry name" value="TPR_rpt"/>
</dbReference>
<feature type="chain" id="PRO_5021459874" evidence="3">
    <location>
        <begin position="24"/>
        <end position="807"/>
    </location>
</feature>
<name>A0A502L813_9GAMM</name>
<dbReference type="PROSITE" id="PS50005">
    <property type="entry name" value="TPR"/>
    <property type="match status" value="2"/>
</dbReference>
<feature type="repeat" description="TPR" evidence="1">
    <location>
        <begin position="47"/>
        <end position="80"/>
    </location>
</feature>
<dbReference type="Pfam" id="PF13424">
    <property type="entry name" value="TPR_12"/>
    <property type="match status" value="1"/>
</dbReference>
<dbReference type="RefSeq" id="WP_140601494.1">
    <property type="nucleotide sequence ID" value="NZ_SAWY01000003.1"/>
</dbReference>
<feature type="compositionally biased region" description="Basic and acidic residues" evidence="2">
    <location>
        <begin position="650"/>
        <end position="666"/>
    </location>
</feature>
<keyword evidence="6" id="KW-1185">Reference proteome</keyword>
<dbReference type="Proteomes" id="UP000315303">
    <property type="component" value="Unassembled WGS sequence"/>
</dbReference>
<feature type="region of interest" description="Disordered" evidence="2">
    <location>
        <begin position="538"/>
        <end position="596"/>
    </location>
</feature>
<feature type="region of interest" description="Disordered" evidence="2">
    <location>
        <begin position="283"/>
        <end position="305"/>
    </location>
</feature>
<reference evidence="5 6" key="1">
    <citation type="submission" date="2019-01" db="EMBL/GenBank/DDBJ databases">
        <title>Litorilituus lipolytica sp. nov., isolated from intertidal sand of the Yellow Sea in China.</title>
        <authorList>
            <person name="Liu A."/>
        </authorList>
    </citation>
    <scope>NUCLEOTIDE SEQUENCE [LARGE SCALE GENOMIC DNA]</scope>
    <source>
        <strain evidence="5 6">RZ04</strain>
    </source>
</reference>
<proteinExistence type="predicted"/>
<dbReference type="InterPro" id="IPR011990">
    <property type="entry name" value="TPR-like_helical_dom_sf"/>
</dbReference>
<protein>
    <submittedName>
        <fullName evidence="5">Type IV pilus biogenesis/stability protein PilW</fullName>
    </submittedName>
</protein>
<dbReference type="PROSITE" id="PS51782">
    <property type="entry name" value="LYSM"/>
    <property type="match status" value="1"/>
</dbReference>
<dbReference type="SMART" id="SM00257">
    <property type="entry name" value="LysM"/>
    <property type="match status" value="1"/>
</dbReference>
<dbReference type="Gene3D" id="1.25.40.10">
    <property type="entry name" value="Tetratricopeptide repeat domain"/>
    <property type="match status" value="1"/>
</dbReference>
<dbReference type="Pfam" id="PF01476">
    <property type="entry name" value="LysM"/>
    <property type="match status" value="1"/>
</dbReference>
<keyword evidence="1" id="KW-0802">TPR repeat</keyword>
<gene>
    <name evidence="5" type="primary">pilW</name>
    <name evidence="5" type="ORF">EPA86_02440</name>
</gene>
<dbReference type="PANTHER" id="PTHR12558">
    <property type="entry name" value="CELL DIVISION CYCLE 16,23,27"/>
    <property type="match status" value="1"/>
</dbReference>
<dbReference type="InterPro" id="IPR036779">
    <property type="entry name" value="LysM_dom_sf"/>
</dbReference>
<dbReference type="SMART" id="SM00028">
    <property type="entry name" value="TPR"/>
    <property type="match status" value="4"/>
</dbReference>
<dbReference type="Gene3D" id="3.10.350.10">
    <property type="entry name" value="LysM domain"/>
    <property type="match status" value="1"/>
</dbReference>
<dbReference type="AlphaFoldDB" id="A0A502L813"/>
<feature type="repeat" description="TPR" evidence="1">
    <location>
        <begin position="151"/>
        <end position="184"/>
    </location>
</feature>
<dbReference type="InterPro" id="IPR013360">
    <property type="entry name" value="Pilus_4_PilW"/>
</dbReference>
<dbReference type="PROSITE" id="PS51257">
    <property type="entry name" value="PROKAR_LIPOPROTEIN"/>
    <property type="match status" value="1"/>
</dbReference>
<dbReference type="PANTHER" id="PTHR12558:SF13">
    <property type="entry name" value="CELL DIVISION CYCLE PROTEIN 27 HOMOLOG"/>
    <property type="match status" value="1"/>
</dbReference>
<accession>A0A502L813</accession>
<feature type="compositionally biased region" description="Basic residues" evidence="2">
    <location>
        <begin position="295"/>
        <end position="305"/>
    </location>
</feature>
<dbReference type="InterPro" id="IPR018392">
    <property type="entry name" value="LysM"/>
</dbReference>
<evidence type="ECO:0000256" key="2">
    <source>
        <dbReference type="SAM" id="MobiDB-lite"/>
    </source>
</evidence>
<dbReference type="NCBIfam" id="TIGR02521">
    <property type="entry name" value="type_IV_pilW"/>
    <property type="match status" value="1"/>
</dbReference>
<feature type="compositionally biased region" description="Polar residues" evidence="2">
    <location>
        <begin position="563"/>
        <end position="574"/>
    </location>
</feature>
<feature type="compositionally biased region" description="Basic and acidic residues" evidence="2">
    <location>
        <begin position="694"/>
        <end position="720"/>
    </location>
</feature>
<evidence type="ECO:0000256" key="1">
    <source>
        <dbReference type="PROSITE-ProRule" id="PRU00339"/>
    </source>
</evidence>
<dbReference type="OrthoDB" id="9814042at2"/>
<feature type="domain" description="LysM" evidence="4">
    <location>
        <begin position="752"/>
        <end position="796"/>
    </location>
</feature>
<evidence type="ECO:0000256" key="3">
    <source>
        <dbReference type="SAM" id="SignalP"/>
    </source>
</evidence>
<dbReference type="PROSITE" id="PS50293">
    <property type="entry name" value="TPR_REGION"/>
    <property type="match status" value="1"/>
</dbReference>
<feature type="compositionally biased region" description="Polar residues" evidence="2">
    <location>
        <begin position="682"/>
        <end position="693"/>
    </location>
</feature>
<dbReference type="CDD" id="cd00118">
    <property type="entry name" value="LysM"/>
    <property type="match status" value="1"/>
</dbReference>
<comment type="caution">
    <text evidence="5">The sequence shown here is derived from an EMBL/GenBank/DDBJ whole genome shotgun (WGS) entry which is preliminary data.</text>
</comment>
<organism evidence="5 6">
    <name type="scientific">Litorilituus lipolyticus</name>
    <dbReference type="NCBI Taxonomy" id="2491017"/>
    <lineage>
        <taxon>Bacteria</taxon>
        <taxon>Pseudomonadati</taxon>
        <taxon>Pseudomonadota</taxon>
        <taxon>Gammaproteobacteria</taxon>
        <taxon>Alteromonadales</taxon>
        <taxon>Colwelliaceae</taxon>
        <taxon>Litorilituus</taxon>
    </lineage>
</organism>
<evidence type="ECO:0000313" key="6">
    <source>
        <dbReference type="Proteomes" id="UP000315303"/>
    </source>
</evidence>
<evidence type="ECO:0000259" key="4">
    <source>
        <dbReference type="PROSITE" id="PS51782"/>
    </source>
</evidence>
<dbReference type="EMBL" id="SAWY01000003">
    <property type="protein sequence ID" value="TPH18625.1"/>
    <property type="molecule type" value="Genomic_DNA"/>
</dbReference>
<dbReference type="SUPFAM" id="SSF48452">
    <property type="entry name" value="TPR-like"/>
    <property type="match status" value="1"/>
</dbReference>
<feature type="signal peptide" evidence="3">
    <location>
        <begin position="1"/>
        <end position="23"/>
    </location>
</feature>
<keyword evidence="3" id="KW-0732">Signal</keyword>
<sequence>MDKFNAKSLFSKLAIASSVLLLSACVTQNYENDSPVVENQANLDEMAATRISLGLGYLKMGNMAQAKLNLEKARKFSPELVQVYTAFAHYYEVVGENELTEQSYQKALSIKSDDADTLNNYGVFLCRQNQVDKAEKQFLKAIAVPSYILVAKSYENLSACYLQEDDFDKAEYYLEKAIDHSPNSSGTLFQMVRLQYAKGNYNLAKQYQQKFEKYTRRFSPESLALSYKLHMKLRQGRVAKNYGTMLANMYPQSWEGQQYLLNELEIIEADNLAKRYQITQRKKNKFTQPSGSNKRVVKLSPGKRKKLPSRETIVKKYPEQKSSLEVGKNTTNTVETASAASKAVTAPTALVVVNNTESSTGVAKIDETKPKTNEVTVNAEGTSSNEAKLNQQIEQTEALLIAENENQPVEVKATESSSVAVVEASNEKSIQLAQNTDADSPTELSDKAEDAIASVNEVSANEVSAETQESTQPLTDSFDEVKNEVKDEANTQLVEAKLEKEAVATADSNKVTEIIVEEGLAQEEQLSSAKEKVLPEFEESSALENNSDAAVLKEHDVKDGNTLVENSLESTSTAPVPAKRDAPLPEPQDEVIIHEPNADVVITEKVAKEITGAELAEKEAAVAQLLLDDSLSAVTEKNVEQAEVPNDTSTKTEDDVKADSIEEPKVNNDNSENSAEKDTLKTESSVAQPNTSTIDEKQSSTKVSEESLSDDKTDLVKASDEADAAEVIEDTTISEELEGEIEDEPKQEAKPTTHKVSKGETLFAISMKYNVKIKALREWNNISSNNRVRIGETLYVVDPETVTEINE</sequence>
<feature type="region of interest" description="Disordered" evidence="2">
    <location>
        <begin position="637"/>
        <end position="727"/>
    </location>
</feature>
<evidence type="ECO:0000313" key="5">
    <source>
        <dbReference type="EMBL" id="TPH18625.1"/>
    </source>
</evidence>